<dbReference type="EMBL" id="CACRYJ010000006">
    <property type="protein sequence ID" value="VZO35159.1"/>
    <property type="molecule type" value="Genomic_DNA"/>
</dbReference>
<evidence type="ECO:0000313" key="3">
    <source>
        <dbReference type="Proteomes" id="UP000419743"/>
    </source>
</evidence>
<feature type="transmembrane region" description="Helical" evidence="1">
    <location>
        <begin position="80"/>
        <end position="100"/>
    </location>
</feature>
<feature type="transmembrane region" description="Helical" evidence="1">
    <location>
        <begin position="343"/>
        <end position="360"/>
    </location>
</feature>
<feature type="transmembrane region" description="Helical" evidence="1">
    <location>
        <begin position="219"/>
        <end position="238"/>
    </location>
</feature>
<feature type="transmembrane region" description="Helical" evidence="1">
    <location>
        <begin position="258"/>
        <end position="281"/>
    </location>
</feature>
<feature type="transmembrane region" description="Helical" evidence="1">
    <location>
        <begin position="30"/>
        <end position="51"/>
    </location>
</feature>
<feature type="transmembrane region" description="Helical" evidence="1">
    <location>
        <begin position="107"/>
        <end position="126"/>
    </location>
</feature>
<reference evidence="2 3" key="1">
    <citation type="submission" date="2019-11" db="EMBL/GenBank/DDBJ databases">
        <authorList>
            <person name="Criscuolo A."/>
        </authorList>
    </citation>
    <scope>NUCLEOTIDE SEQUENCE [LARGE SCALE GENOMIC DNA]</scope>
    <source>
        <strain evidence="2">CIP111667</strain>
    </source>
</reference>
<dbReference type="RefSeq" id="WP_156738951.1">
    <property type="nucleotide sequence ID" value="NZ_CACRYJ010000006.1"/>
</dbReference>
<organism evidence="2 3">
    <name type="scientific">Occultella aeris</name>
    <dbReference type="NCBI Taxonomy" id="2761496"/>
    <lineage>
        <taxon>Bacteria</taxon>
        <taxon>Bacillati</taxon>
        <taxon>Actinomycetota</taxon>
        <taxon>Actinomycetes</taxon>
        <taxon>Micrococcales</taxon>
        <taxon>Ruaniaceae</taxon>
        <taxon>Occultella</taxon>
    </lineage>
</organism>
<keyword evidence="3" id="KW-1185">Reference proteome</keyword>
<protein>
    <submittedName>
        <fullName evidence="2">Uncharacterized protein</fullName>
    </submittedName>
</protein>
<keyword evidence="1" id="KW-0812">Transmembrane</keyword>
<proteinExistence type="predicted"/>
<keyword evidence="1" id="KW-0472">Membrane</keyword>
<dbReference type="AlphaFoldDB" id="A0A7M4DE45"/>
<accession>A0A7M4DE45</accession>
<dbReference type="Proteomes" id="UP000419743">
    <property type="component" value="Unassembled WGS sequence"/>
</dbReference>
<name>A0A7M4DE45_9MICO</name>
<comment type="caution">
    <text evidence="2">The sequence shown here is derived from an EMBL/GenBank/DDBJ whole genome shotgun (WGS) entry which is preliminary data.</text>
</comment>
<evidence type="ECO:0000313" key="2">
    <source>
        <dbReference type="EMBL" id="VZO35159.1"/>
    </source>
</evidence>
<gene>
    <name evidence="2" type="ORF">HALOF300_00385</name>
</gene>
<feature type="transmembrane region" description="Helical" evidence="1">
    <location>
        <begin position="302"/>
        <end position="323"/>
    </location>
</feature>
<sequence>MTTDIVATEGSSATPRRGPIRRTLRRWPSWVGWAAAVWSLGYGLLGLLWTLGVPGFPFGAGDLPDARAESILGAATAEHTAPWIAGIGVICAALAVLLTLGRLRGWLRVATAGAGWVVAFGLAVLVPDQRLLTSIAYLPVGMVGIPFGFPPMTYGEFFAKVAPWTTVNLAVCAIGGVLFAAATVAFGRRTASACRRCGRRDGADTGWTSRASAARWGRWAAYTGAVVPLAYSVVRWAWAFNIPVGVSEEFLVELHASGLIWGGVYLATFGALGGLLTLGLVQRWGVIWPRWVLGLAGKRVPPAFPIVFASVVAVSLASASAVVMRIIDWSNPDDWMSNPMTLWPLWSVALAAATLGYYFRTRPACGTCGRGRPQVTSAGPE</sequence>
<feature type="transmembrane region" description="Helical" evidence="1">
    <location>
        <begin position="161"/>
        <end position="186"/>
    </location>
</feature>
<evidence type="ECO:0000256" key="1">
    <source>
        <dbReference type="SAM" id="Phobius"/>
    </source>
</evidence>
<keyword evidence="1" id="KW-1133">Transmembrane helix</keyword>